<evidence type="ECO:0000313" key="3">
    <source>
        <dbReference type="EMBL" id="VFV42286.1"/>
    </source>
</evidence>
<dbReference type="Proteomes" id="UP000386466">
    <property type="component" value="Unassembled WGS sequence"/>
</dbReference>
<dbReference type="Gene3D" id="3.40.50.410">
    <property type="entry name" value="von Willebrand factor, type A domain"/>
    <property type="match status" value="2"/>
</dbReference>
<reference evidence="3 4" key="1">
    <citation type="submission" date="2019-01" db="EMBL/GenBank/DDBJ databases">
        <authorList>
            <person name="Alioto T."/>
            <person name="Alioto T."/>
        </authorList>
    </citation>
    <scope>NUCLEOTIDE SEQUENCE [LARGE SCALE GENOMIC DNA]</scope>
</reference>
<dbReference type="AlphaFoldDB" id="A0A485PET9"/>
<dbReference type="InterPro" id="IPR050525">
    <property type="entry name" value="ECM_Assembly_Org"/>
</dbReference>
<keyword evidence="1" id="KW-0677">Repeat</keyword>
<protein>
    <submittedName>
        <fullName evidence="3">Cochlin-like</fullName>
    </submittedName>
</protein>
<dbReference type="SUPFAM" id="SSF53300">
    <property type="entry name" value="vWA-like"/>
    <property type="match status" value="1"/>
</dbReference>
<dbReference type="PANTHER" id="PTHR24020:SF36">
    <property type="entry name" value="COCHLIN"/>
    <property type="match status" value="1"/>
</dbReference>
<feature type="domain" description="VWFA" evidence="2">
    <location>
        <begin position="15"/>
        <end position="91"/>
    </location>
</feature>
<dbReference type="SMART" id="SM00327">
    <property type="entry name" value="VWA"/>
    <property type="match status" value="1"/>
</dbReference>
<keyword evidence="4" id="KW-1185">Reference proteome</keyword>
<evidence type="ECO:0000259" key="2">
    <source>
        <dbReference type="PROSITE" id="PS50234"/>
    </source>
</evidence>
<evidence type="ECO:0000313" key="4">
    <source>
        <dbReference type="Proteomes" id="UP000386466"/>
    </source>
</evidence>
<dbReference type="PRINTS" id="PR00453">
    <property type="entry name" value="VWFADOMAIN"/>
</dbReference>
<proteinExistence type="predicted"/>
<dbReference type="EMBL" id="CAAGRJ010031900">
    <property type="protein sequence ID" value="VFV42286.1"/>
    <property type="molecule type" value="Genomic_DNA"/>
</dbReference>
<dbReference type="Pfam" id="PF00092">
    <property type="entry name" value="VWA"/>
    <property type="match status" value="2"/>
</dbReference>
<name>A0A485PET9_LYNPA</name>
<sequence>MSKRRAEKTCYNSVNTAFLADGSSSVGDSNLHRMLVFVSNTAETFEISDSGARIATVQFTYDQRTEFSFPDYSTKENVLAVVRNIRYMSSGTAADGQCYDDVRGPASAAHDAGITIFSVGVAWAPLGDLKDVAFKPEESRAFFTREFTGLEPIVSNVIRGICRDFSESQQ</sequence>
<gene>
    <name evidence="3" type="ORF">LYPA_23C009763</name>
</gene>
<accession>A0A485PET9</accession>
<evidence type="ECO:0000256" key="1">
    <source>
        <dbReference type="ARBA" id="ARBA00022737"/>
    </source>
</evidence>
<organism evidence="3 4">
    <name type="scientific">Lynx pardinus</name>
    <name type="common">Iberian lynx</name>
    <name type="synonym">Felis pardina</name>
    <dbReference type="NCBI Taxonomy" id="191816"/>
    <lineage>
        <taxon>Eukaryota</taxon>
        <taxon>Metazoa</taxon>
        <taxon>Chordata</taxon>
        <taxon>Craniata</taxon>
        <taxon>Vertebrata</taxon>
        <taxon>Euteleostomi</taxon>
        <taxon>Mammalia</taxon>
        <taxon>Eutheria</taxon>
        <taxon>Laurasiatheria</taxon>
        <taxon>Carnivora</taxon>
        <taxon>Feliformia</taxon>
        <taxon>Felidae</taxon>
        <taxon>Felinae</taxon>
        <taxon>Lynx</taxon>
    </lineage>
</organism>
<dbReference type="InterPro" id="IPR036465">
    <property type="entry name" value="vWFA_dom_sf"/>
</dbReference>
<dbReference type="PANTHER" id="PTHR24020">
    <property type="entry name" value="COLLAGEN ALPHA"/>
    <property type="match status" value="1"/>
</dbReference>
<dbReference type="InterPro" id="IPR002035">
    <property type="entry name" value="VWF_A"/>
</dbReference>
<dbReference type="PROSITE" id="PS50234">
    <property type="entry name" value="VWFA"/>
    <property type="match status" value="1"/>
</dbReference>